<name>A0A8J2Z0M3_9PROT</name>
<feature type="transmembrane region" description="Helical" evidence="2">
    <location>
        <begin position="27"/>
        <end position="52"/>
    </location>
</feature>
<proteinExistence type="predicted"/>
<keyword evidence="2" id="KW-0812">Transmembrane</keyword>
<keyword evidence="2" id="KW-1133">Transmembrane helix</keyword>
<keyword evidence="5" id="KW-1185">Reference proteome</keyword>
<reference evidence="4" key="2">
    <citation type="submission" date="2020-09" db="EMBL/GenBank/DDBJ databases">
        <authorList>
            <person name="Sun Q."/>
            <person name="Zhou Y."/>
        </authorList>
    </citation>
    <scope>NUCLEOTIDE SEQUENCE</scope>
    <source>
        <strain evidence="4">CGMCC 1.15725</strain>
    </source>
</reference>
<evidence type="ECO:0000313" key="5">
    <source>
        <dbReference type="Proteomes" id="UP000646365"/>
    </source>
</evidence>
<sequence length="262" mass="29494">MAQKFGLARIWQGRSYDLGRMTLPELWWAYATYPAILLYAGAGLAAAAVAIATATGWTDVVPPIFAVLAVYPVAWYMIHRFILHGRWLYKMNWSAALWKRIHFDHHQDPHKLEVLFGAPSNTLPTIALVTLPIGYAIAGAPGAATALAAGLFTTCVYEFIHCIQHLNYKPKSRFIQRLKRDHLAHHFHNENGNYGITSFTPDRLLGTYYRQVRDVPKSPTVYNLGYDLDEARRYPRVMELTGSPPRDRPPSAFAASDLKAAQ</sequence>
<keyword evidence="2" id="KW-0472">Membrane</keyword>
<dbReference type="GO" id="GO:0005506">
    <property type="term" value="F:iron ion binding"/>
    <property type="evidence" value="ECO:0007669"/>
    <property type="project" value="InterPro"/>
</dbReference>
<accession>A0A8J2Z0M3</accession>
<comment type="caution">
    <text evidence="4">The sequence shown here is derived from an EMBL/GenBank/DDBJ whole genome shotgun (WGS) entry which is preliminary data.</text>
</comment>
<protein>
    <recommendedName>
        <fullName evidence="3">Fatty acid hydroxylase domain-containing protein</fullName>
    </recommendedName>
</protein>
<feature type="region of interest" description="Disordered" evidence="1">
    <location>
        <begin position="239"/>
        <end position="262"/>
    </location>
</feature>
<evidence type="ECO:0000256" key="2">
    <source>
        <dbReference type="SAM" id="Phobius"/>
    </source>
</evidence>
<evidence type="ECO:0000259" key="3">
    <source>
        <dbReference type="Pfam" id="PF04116"/>
    </source>
</evidence>
<gene>
    <name evidence="4" type="ORF">GCM10011611_62350</name>
</gene>
<evidence type="ECO:0000256" key="1">
    <source>
        <dbReference type="SAM" id="MobiDB-lite"/>
    </source>
</evidence>
<feature type="transmembrane region" description="Helical" evidence="2">
    <location>
        <begin position="64"/>
        <end position="83"/>
    </location>
</feature>
<dbReference type="RefSeq" id="WP_189052109.1">
    <property type="nucleotide sequence ID" value="NZ_BMJQ01000025.1"/>
</dbReference>
<dbReference type="Pfam" id="PF04116">
    <property type="entry name" value="FA_hydroxylase"/>
    <property type="match status" value="1"/>
</dbReference>
<reference evidence="4" key="1">
    <citation type="journal article" date="2014" name="Int. J. Syst. Evol. Microbiol.">
        <title>Complete genome sequence of Corynebacterium casei LMG S-19264T (=DSM 44701T), isolated from a smear-ripened cheese.</title>
        <authorList>
            <consortium name="US DOE Joint Genome Institute (JGI-PGF)"/>
            <person name="Walter F."/>
            <person name="Albersmeier A."/>
            <person name="Kalinowski J."/>
            <person name="Ruckert C."/>
        </authorList>
    </citation>
    <scope>NUCLEOTIDE SEQUENCE</scope>
    <source>
        <strain evidence="4">CGMCC 1.15725</strain>
    </source>
</reference>
<dbReference type="InterPro" id="IPR006694">
    <property type="entry name" value="Fatty_acid_hydroxylase"/>
</dbReference>
<dbReference type="Proteomes" id="UP000646365">
    <property type="component" value="Unassembled WGS sequence"/>
</dbReference>
<dbReference type="GO" id="GO:0016491">
    <property type="term" value="F:oxidoreductase activity"/>
    <property type="evidence" value="ECO:0007669"/>
    <property type="project" value="InterPro"/>
</dbReference>
<dbReference type="AlphaFoldDB" id="A0A8J2Z0M3"/>
<dbReference type="GO" id="GO:0008610">
    <property type="term" value="P:lipid biosynthetic process"/>
    <property type="evidence" value="ECO:0007669"/>
    <property type="project" value="InterPro"/>
</dbReference>
<organism evidence="4 5">
    <name type="scientific">Aliidongia dinghuensis</name>
    <dbReference type="NCBI Taxonomy" id="1867774"/>
    <lineage>
        <taxon>Bacteria</taxon>
        <taxon>Pseudomonadati</taxon>
        <taxon>Pseudomonadota</taxon>
        <taxon>Alphaproteobacteria</taxon>
        <taxon>Rhodospirillales</taxon>
        <taxon>Dongiaceae</taxon>
        <taxon>Aliidongia</taxon>
    </lineage>
</organism>
<evidence type="ECO:0000313" key="4">
    <source>
        <dbReference type="EMBL" id="GGF47437.1"/>
    </source>
</evidence>
<feature type="domain" description="Fatty acid hydroxylase" evidence="3">
    <location>
        <begin position="65"/>
        <end position="207"/>
    </location>
</feature>
<dbReference type="EMBL" id="BMJQ01000025">
    <property type="protein sequence ID" value="GGF47437.1"/>
    <property type="molecule type" value="Genomic_DNA"/>
</dbReference>